<reference evidence="5" key="2">
    <citation type="submission" date="2025-09" db="UniProtKB">
        <authorList>
            <consortium name="Ensembl"/>
        </authorList>
    </citation>
    <scope>IDENTIFICATION</scope>
</reference>
<dbReference type="PROSITE" id="PS50102">
    <property type="entry name" value="RRM"/>
    <property type="match status" value="1"/>
</dbReference>
<evidence type="ECO:0000259" key="4">
    <source>
        <dbReference type="PROSITE" id="PS50102"/>
    </source>
</evidence>
<dbReference type="InterPro" id="IPR011990">
    <property type="entry name" value="TPR-like_helical_dom_sf"/>
</dbReference>
<accession>A0A8B9QYB7</accession>
<evidence type="ECO:0000256" key="3">
    <source>
        <dbReference type="SAM" id="MobiDB-lite"/>
    </source>
</evidence>
<dbReference type="PANTHER" id="PTHR47678">
    <property type="entry name" value="TETRATRICOPEPTIDE REPEAT PROTEIN 31"/>
    <property type="match status" value="1"/>
</dbReference>
<feature type="compositionally biased region" description="Pro residues" evidence="3">
    <location>
        <begin position="297"/>
        <end position="308"/>
    </location>
</feature>
<keyword evidence="2" id="KW-0802">TPR repeat</keyword>
<name>A0A8B9QYB7_APTOW</name>
<dbReference type="SMART" id="SM00360">
    <property type="entry name" value="RRM"/>
    <property type="match status" value="1"/>
</dbReference>
<feature type="domain" description="RRM" evidence="4">
    <location>
        <begin position="512"/>
        <end position="574"/>
    </location>
</feature>
<sequence>MLHRTVMGDVFGAQDAFDQGEARRAAGQRCSDWEFRYNPGNLEPSSEEEDEEEEWIDYSQDCNMCDEDSNPHYNFCGFKKSFLCKDPLSARSPQRFLDTRMHVANPPWKQQVTPEEAEKNAKELVAEEERMKKKAEKKKLKKKKQKDRKRQEKLCRELKNKEEAELGSSSLNDTAGAGSSDNSSAEEAKDCPESSPSRRPGERAACPGEEGAGGPKASVEEVMEDELDLSCTFVSKAWQKAGVKLPAPGKEKPAKTDDAEPDKRPQEKAPEPSPPSLAALQAPEPSPPCLAALQAPEPSPPSLAAPQVPEPVPLDTRVVEQSLILAGCGNEAAQNGRYAEAVQAFTEAVKLNPREHRLFGNRSYCYEKLQQYEEALRDAQVSLGLQPKWPKGFFRMGKALRGLKRYAEAVSTFEELLRLDGSYADAAAQLEDCRALLRTSPGGVPVQSLLETGELLLPLSGERTSGSCSDTDKNGFVTVTNSRSHSKGLARAAVAASSKQTLPPQHPARDCYPLWVGNITARITEKVLQSSFSRFGQIRFIRMLPERHCAFINFTQKASAEAAYRTMLVSSGVGDNAMGTLQPLECGGTTGYVRSGSLQRGGGRPWLCTAALLLSFLCAGSA</sequence>
<dbReference type="SMART" id="SM00028">
    <property type="entry name" value="TPR"/>
    <property type="match status" value="3"/>
</dbReference>
<dbReference type="Proteomes" id="UP000694424">
    <property type="component" value="Unplaced"/>
</dbReference>
<dbReference type="Pfam" id="PF13432">
    <property type="entry name" value="TPR_16"/>
    <property type="match status" value="1"/>
</dbReference>
<dbReference type="Pfam" id="PF13181">
    <property type="entry name" value="TPR_8"/>
    <property type="match status" value="1"/>
</dbReference>
<dbReference type="InterPro" id="IPR035979">
    <property type="entry name" value="RBD_domain_sf"/>
</dbReference>
<feature type="compositionally biased region" description="Basic and acidic residues" evidence="3">
    <location>
        <begin position="149"/>
        <end position="164"/>
    </location>
</feature>
<feature type="compositionally biased region" description="Basic and acidic residues" evidence="3">
    <location>
        <begin position="249"/>
        <end position="270"/>
    </location>
</feature>
<dbReference type="PROSITE" id="PS50005">
    <property type="entry name" value="TPR"/>
    <property type="match status" value="2"/>
</dbReference>
<keyword evidence="6" id="KW-1185">Reference proteome</keyword>
<dbReference type="SUPFAM" id="SSF48452">
    <property type="entry name" value="TPR-like"/>
    <property type="match status" value="1"/>
</dbReference>
<feature type="region of interest" description="Disordered" evidence="3">
    <location>
        <begin position="241"/>
        <end position="308"/>
    </location>
</feature>
<feature type="compositionally biased region" description="Polar residues" evidence="3">
    <location>
        <begin position="167"/>
        <end position="185"/>
    </location>
</feature>
<protein>
    <submittedName>
        <fullName evidence="5">Tetratricopeptide repeat domain 31</fullName>
    </submittedName>
</protein>
<dbReference type="SUPFAM" id="SSF54928">
    <property type="entry name" value="RNA-binding domain, RBD"/>
    <property type="match status" value="1"/>
</dbReference>
<evidence type="ECO:0000256" key="1">
    <source>
        <dbReference type="PROSITE-ProRule" id="PRU00176"/>
    </source>
</evidence>
<dbReference type="Ensembl" id="ENSAOWT00000032348.1">
    <property type="protein sequence ID" value="ENSAOWP00000028546.1"/>
    <property type="gene ID" value="ENSAOWG00000019231.1"/>
</dbReference>
<evidence type="ECO:0000256" key="2">
    <source>
        <dbReference type="PROSITE-ProRule" id="PRU00339"/>
    </source>
</evidence>
<reference evidence="5" key="1">
    <citation type="submission" date="2025-08" db="UniProtKB">
        <authorList>
            <consortium name="Ensembl"/>
        </authorList>
    </citation>
    <scope>IDENTIFICATION</scope>
</reference>
<dbReference type="AlphaFoldDB" id="A0A8B9QYB7"/>
<feature type="region of interest" description="Disordered" evidence="3">
    <location>
        <begin position="127"/>
        <end position="223"/>
    </location>
</feature>
<dbReference type="InterPro" id="IPR000504">
    <property type="entry name" value="RRM_dom"/>
</dbReference>
<dbReference type="Gene3D" id="1.25.40.10">
    <property type="entry name" value="Tetratricopeptide repeat domain"/>
    <property type="match status" value="1"/>
</dbReference>
<dbReference type="InterPro" id="IPR019734">
    <property type="entry name" value="TPR_rpt"/>
</dbReference>
<organism evidence="5 6">
    <name type="scientific">Apteryx owenii</name>
    <name type="common">Little spotted kiwi</name>
    <dbReference type="NCBI Taxonomy" id="8824"/>
    <lineage>
        <taxon>Eukaryota</taxon>
        <taxon>Metazoa</taxon>
        <taxon>Chordata</taxon>
        <taxon>Craniata</taxon>
        <taxon>Vertebrata</taxon>
        <taxon>Euteleostomi</taxon>
        <taxon>Archelosauria</taxon>
        <taxon>Archosauria</taxon>
        <taxon>Dinosauria</taxon>
        <taxon>Saurischia</taxon>
        <taxon>Theropoda</taxon>
        <taxon>Coelurosauria</taxon>
        <taxon>Aves</taxon>
        <taxon>Palaeognathae</taxon>
        <taxon>Apterygiformes</taxon>
        <taxon>Apterygidae</taxon>
        <taxon>Apteryx</taxon>
    </lineage>
</organism>
<proteinExistence type="predicted"/>
<keyword evidence="1" id="KW-0694">RNA-binding</keyword>
<evidence type="ECO:0000313" key="6">
    <source>
        <dbReference type="Proteomes" id="UP000694424"/>
    </source>
</evidence>
<feature type="compositionally biased region" description="Basic residues" evidence="3">
    <location>
        <begin position="132"/>
        <end position="148"/>
    </location>
</feature>
<dbReference type="GO" id="GO:0003723">
    <property type="term" value="F:RNA binding"/>
    <property type="evidence" value="ECO:0007669"/>
    <property type="project" value="UniProtKB-UniRule"/>
</dbReference>
<dbReference type="Gene3D" id="3.30.70.330">
    <property type="match status" value="1"/>
</dbReference>
<dbReference type="InterPro" id="IPR012677">
    <property type="entry name" value="Nucleotide-bd_a/b_plait_sf"/>
</dbReference>
<evidence type="ECO:0000313" key="5">
    <source>
        <dbReference type="Ensembl" id="ENSAOWP00000028546.1"/>
    </source>
</evidence>
<feature type="repeat" description="TPR" evidence="2">
    <location>
        <begin position="322"/>
        <end position="355"/>
    </location>
</feature>
<feature type="repeat" description="TPR" evidence="2">
    <location>
        <begin position="390"/>
        <end position="423"/>
    </location>
</feature>
<dbReference type="PANTHER" id="PTHR47678:SF1">
    <property type="entry name" value="TETRATRICOPEPTIDE REPEAT PROTEIN 31"/>
    <property type="match status" value="1"/>
</dbReference>
<dbReference type="Pfam" id="PF00076">
    <property type="entry name" value="RRM_1"/>
    <property type="match status" value="1"/>
</dbReference>